<sequence>MATASTAEVARLSCRIPVRPRRSESGPSTSRPTARATVDTEMASVDPAGVTSKARVSSGSSACGS</sequence>
<gene>
    <name evidence="2" type="ORF">UFOPK3609_01720</name>
</gene>
<reference evidence="2" key="1">
    <citation type="submission" date="2020-05" db="EMBL/GenBank/DDBJ databases">
        <authorList>
            <person name="Chiriac C."/>
            <person name="Salcher M."/>
            <person name="Ghai R."/>
            <person name="Kavagutti S V."/>
        </authorList>
    </citation>
    <scope>NUCLEOTIDE SEQUENCE</scope>
</reference>
<feature type="compositionally biased region" description="Polar residues" evidence="1">
    <location>
        <begin position="54"/>
        <end position="65"/>
    </location>
</feature>
<name>A0A6J7I8P5_9ZZZZ</name>
<evidence type="ECO:0000256" key="1">
    <source>
        <dbReference type="SAM" id="MobiDB-lite"/>
    </source>
</evidence>
<feature type="region of interest" description="Disordered" evidence="1">
    <location>
        <begin position="1"/>
        <end position="65"/>
    </location>
</feature>
<dbReference type="EMBL" id="CAFBMQ010000310">
    <property type="protein sequence ID" value="CAB4926886.1"/>
    <property type="molecule type" value="Genomic_DNA"/>
</dbReference>
<organism evidence="2">
    <name type="scientific">freshwater metagenome</name>
    <dbReference type="NCBI Taxonomy" id="449393"/>
    <lineage>
        <taxon>unclassified sequences</taxon>
        <taxon>metagenomes</taxon>
        <taxon>ecological metagenomes</taxon>
    </lineage>
</organism>
<accession>A0A6J7I8P5</accession>
<proteinExistence type="predicted"/>
<dbReference type="AlphaFoldDB" id="A0A6J7I8P5"/>
<evidence type="ECO:0000313" key="2">
    <source>
        <dbReference type="EMBL" id="CAB4926886.1"/>
    </source>
</evidence>
<protein>
    <submittedName>
        <fullName evidence="2">Unannotated protein</fullName>
    </submittedName>
</protein>